<evidence type="ECO:0000256" key="9">
    <source>
        <dbReference type="SAM" id="MobiDB-lite"/>
    </source>
</evidence>
<dbReference type="GO" id="GO:0005680">
    <property type="term" value="C:anaphase-promoting complex"/>
    <property type="evidence" value="ECO:0007669"/>
    <property type="project" value="InterPro"/>
</dbReference>
<evidence type="ECO:0000256" key="2">
    <source>
        <dbReference type="ARBA" id="ARBA00022737"/>
    </source>
</evidence>
<comment type="caution">
    <text evidence="12">The sequence shown here is derived from an EMBL/GenBank/DDBJ whole genome shotgun (WGS) entry which is preliminary data.</text>
</comment>
<dbReference type="GO" id="GO:0045842">
    <property type="term" value="P:positive regulation of mitotic metaphase/anaphase transition"/>
    <property type="evidence" value="ECO:0007669"/>
    <property type="project" value="TreeGrafter"/>
</dbReference>
<dbReference type="PANTHER" id="PTHR12558">
    <property type="entry name" value="CELL DIVISION CYCLE 16,23,27"/>
    <property type="match status" value="1"/>
</dbReference>
<dbReference type="OrthoDB" id="10262026at2759"/>
<dbReference type="Pfam" id="PF15249">
    <property type="entry name" value="GLTSCR1"/>
    <property type="match status" value="1"/>
</dbReference>
<evidence type="ECO:0000256" key="1">
    <source>
        <dbReference type="ARBA" id="ARBA00022618"/>
    </source>
</evidence>
<protein>
    <submittedName>
        <fullName evidence="12">Uncharacterized protein</fullName>
    </submittedName>
</protein>
<evidence type="ECO:0000259" key="11">
    <source>
        <dbReference type="Pfam" id="PF15249"/>
    </source>
</evidence>
<dbReference type="EMBL" id="LVVM01000340">
    <property type="protein sequence ID" value="OJA20873.1"/>
    <property type="molecule type" value="Genomic_DNA"/>
</dbReference>
<proteinExistence type="predicted"/>
<evidence type="ECO:0000256" key="8">
    <source>
        <dbReference type="SAM" id="Coils"/>
    </source>
</evidence>
<feature type="region of interest" description="Disordered" evidence="9">
    <location>
        <begin position="1000"/>
        <end position="1046"/>
    </location>
</feature>
<dbReference type="GO" id="GO:0016567">
    <property type="term" value="P:protein ubiquitination"/>
    <property type="evidence" value="ECO:0007669"/>
    <property type="project" value="TreeGrafter"/>
</dbReference>
<evidence type="ECO:0000256" key="3">
    <source>
        <dbReference type="ARBA" id="ARBA00022776"/>
    </source>
</evidence>
<dbReference type="Pfam" id="PF04049">
    <property type="entry name" value="ANAPC8"/>
    <property type="match status" value="1"/>
</dbReference>
<evidence type="ECO:0000256" key="6">
    <source>
        <dbReference type="ARBA" id="ARBA00023306"/>
    </source>
</evidence>
<keyword evidence="8" id="KW-0175">Coiled coil</keyword>
<feature type="domain" description="GLTSCR protein conserved" evidence="11">
    <location>
        <begin position="736"/>
        <end position="847"/>
    </location>
</feature>
<feature type="coiled-coil region" evidence="8">
    <location>
        <begin position="847"/>
        <end position="874"/>
    </location>
</feature>
<dbReference type="InterPro" id="IPR019734">
    <property type="entry name" value="TPR_rpt"/>
</dbReference>
<accession>A0A1J8R5F0</accession>
<keyword evidence="4" id="KW-0833">Ubl conjugation pathway</keyword>
<organism evidence="12 13">
    <name type="scientific">Rhizopogon vesiculosus</name>
    <dbReference type="NCBI Taxonomy" id="180088"/>
    <lineage>
        <taxon>Eukaryota</taxon>
        <taxon>Fungi</taxon>
        <taxon>Dikarya</taxon>
        <taxon>Basidiomycota</taxon>
        <taxon>Agaricomycotina</taxon>
        <taxon>Agaricomycetes</taxon>
        <taxon>Agaricomycetidae</taxon>
        <taxon>Boletales</taxon>
        <taxon>Suillineae</taxon>
        <taxon>Rhizopogonaceae</taxon>
        <taxon>Rhizopogon</taxon>
    </lineage>
</organism>
<reference evidence="12 13" key="1">
    <citation type="submission" date="2016-03" db="EMBL/GenBank/DDBJ databases">
        <title>Comparative genomics of the ectomycorrhizal sister species Rhizopogon vinicolor and Rhizopogon vesiculosus (Basidiomycota: Boletales) reveals a divergence of the mating type B locus.</title>
        <authorList>
            <person name="Mujic A.B."/>
            <person name="Kuo A."/>
            <person name="Tritt A."/>
            <person name="Lipzen A."/>
            <person name="Chen C."/>
            <person name="Johnson J."/>
            <person name="Sharma A."/>
            <person name="Barry K."/>
            <person name="Grigoriev I.V."/>
            <person name="Spatafora J.W."/>
        </authorList>
    </citation>
    <scope>NUCLEOTIDE SEQUENCE [LARGE SCALE GENOMIC DNA]</scope>
    <source>
        <strain evidence="12 13">AM-OR11-056</strain>
    </source>
</reference>
<keyword evidence="6" id="KW-0131">Cell cycle</keyword>
<feature type="compositionally biased region" description="Low complexity" evidence="9">
    <location>
        <begin position="1001"/>
        <end position="1022"/>
    </location>
</feature>
<keyword evidence="13" id="KW-1185">Reference proteome</keyword>
<evidence type="ECO:0000313" key="12">
    <source>
        <dbReference type="EMBL" id="OJA20873.1"/>
    </source>
</evidence>
<evidence type="ECO:0000256" key="5">
    <source>
        <dbReference type="ARBA" id="ARBA00022803"/>
    </source>
</evidence>
<keyword evidence="2" id="KW-0677">Repeat</keyword>
<dbReference type="SUPFAM" id="SSF48452">
    <property type="entry name" value="TPR-like"/>
    <property type="match status" value="2"/>
</dbReference>
<keyword evidence="5 7" id="KW-0802">TPR repeat</keyword>
<gene>
    <name evidence="12" type="ORF">AZE42_02976</name>
</gene>
<dbReference type="PROSITE" id="PS50005">
    <property type="entry name" value="TPR"/>
    <property type="match status" value="2"/>
</dbReference>
<dbReference type="InterPro" id="IPR007192">
    <property type="entry name" value="APC8"/>
</dbReference>
<sequence>MTSTLMDARLVVDLRKSIQHCAERGLSAASKWSYLFSFQHNDWLAELQQFIRSSELYYAIPSNKRDTLTSEAFATFSTSTPARSRSPRPSLAFVDPSPAPTAALSIPVTPGNHPHLLPHPLDVCAQETDNTNIFIKAAERKAQRDWYKQNHTRGQPPVPINRLLTTLLDMVKNVTDPWLLFLKALFLSRLNRREEAIESIIRSISGYQWNWSVWTLLCSCVGDGDELSALLPLLPLPATHPLVLVFQIRTMNELHSPSENELAMCDRLLGDDCFRDSVWVMSLRACALYHLHDFGQAEKQFEKIMAVAPYRIDDIDVYSNILYVTDNRLKLSRLAHEFLELDKDRPEVCCLVGNHYSLRAEHEKAVRYFRRATELDRTYLSAWTLMGHDWYAWLKYCTTGVLITCRLEDVNRKDYRAWYGLGQAYELLSMHRYALYYYQHATALRPYDVRLWQAQGACYEEIGRLKEAVECLKRALLGADPREITIHLKLAKLHEELDEPAEAAAYHRRVVEICRIEGSYLSPKIFRQGDPSPVERPVQDYAKSSIYVARHHMVISGGDLLLAKDYLERVASSNAEEVAQASDWLKKLKSVLITRPTIPTTGETSDHSGLRLALNSPVCSRGHGDYHKAKHHKHNKVKKMLNGQSSFSTHSFSLKPVEQSSTAATWPSNDPSSQSFSSSSSHHAATSLPSLQIPNLNGSTNNAASRPLSYLQNRTAEDLQIIRETAQGFASCLAADHAAVMNPDVDSPFVDAVDVVHRLLPYHVLQQPQEDLRTATERRHAKGKGKAHDIIRDEIEDTKFALECHRRLTKLQARFRRAKMKSSVRPSPDDQAYVLAQAVVEVERAENSSVSFELRGARNELDALQREKRVATNVPVGTFRPAYYPQTSEAQYYRTYPYAYTQPYTNSATPAAPSTTTSTSPSAIPVQLPVSSLSALHALGIVPIPAASLPPPDQPQPPAVLRGSNPNGTILNLEINVSLLQSPQVSGLAYLLNTLMSRGATSGQGNTSSSPGGQSSPSVTTSDSAAPARATDNGPPRVVNGGDGST</sequence>
<name>A0A1J8R5F0_9AGAM</name>
<keyword evidence="3" id="KW-0498">Mitosis</keyword>
<dbReference type="AlphaFoldDB" id="A0A1J8R5F0"/>
<dbReference type="Pfam" id="PF13181">
    <property type="entry name" value="TPR_8"/>
    <property type="match status" value="2"/>
</dbReference>
<dbReference type="SMART" id="SM00028">
    <property type="entry name" value="TPR"/>
    <property type="match status" value="5"/>
</dbReference>
<dbReference type="GO" id="GO:0051301">
    <property type="term" value="P:cell division"/>
    <property type="evidence" value="ECO:0007669"/>
    <property type="project" value="UniProtKB-KW"/>
</dbReference>
<evidence type="ECO:0000259" key="10">
    <source>
        <dbReference type="Pfam" id="PF04049"/>
    </source>
</evidence>
<dbReference type="InterPro" id="IPR011990">
    <property type="entry name" value="TPR-like_helical_dom_sf"/>
</dbReference>
<evidence type="ECO:0000313" key="13">
    <source>
        <dbReference type="Proteomes" id="UP000183567"/>
    </source>
</evidence>
<feature type="compositionally biased region" description="Low complexity" evidence="9">
    <location>
        <begin position="668"/>
        <end position="691"/>
    </location>
</feature>
<feature type="region of interest" description="Disordered" evidence="9">
    <location>
        <begin position="658"/>
        <end position="700"/>
    </location>
</feature>
<dbReference type="InterPro" id="IPR015671">
    <property type="entry name" value="GSCR1_dom"/>
</dbReference>
<dbReference type="PANTHER" id="PTHR12558:SF10">
    <property type="entry name" value="CELL DIVISION CYCLE PROTEIN 23 HOMOLOG"/>
    <property type="match status" value="1"/>
</dbReference>
<feature type="domain" description="Cdc23" evidence="10">
    <location>
        <begin position="162"/>
        <end position="284"/>
    </location>
</feature>
<dbReference type="Proteomes" id="UP000183567">
    <property type="component" value="Unassembled WGS sequence"/>
</dbReference>
<keyword evidence="1" id="KW-0132">Cell division</keyword>
<evidence type="ECO:0000256" key="4">
    <source>
        <dbReference type="ARBA" id="ARBA00022786"/>
    </source>
</evidence>
<feature type="repeat" description="TPR" evidence="7">
    <location>
        <begin position="415"/>
        <end position="448"/>
    </location>
</feature>
<feature type="repeat" description="TPR" evidence="7">
    <location>
        <begin position="346"/>
        <end position="379"/>
    </location>
</feature>
<dbReference type="STRING" id="180088.A0A1J8R5F0"/>
<evidence type="ECO:0000256" key="7">
    <source>
        <dbReference type="PROSITE-ProRule" id="PRU00339"/>
    </source>
</evidence>
<feature type="compositionally biased region" description="Polar residues" evidence="9">
    <location>
        <begin position="658"/>
        <end position="667"/>
    </location>
</feature>
<dbReference type="Gene3D" id="1.25.40.10">
    <property type="entry name" value="Tetratricopeptide repeat domain"/>
    <property type="match status" value="2"/>
</dbReference>
<dbReference type="GO" id="GO:0031145">
    <property type="term" value="P:anaphase-promoting complex-dependent catabolic process"/>
    <property type="evidence" value="ECO:0007669"/>
    <property type="project" value="TreeGrafter"/>
</dbReference>